<evidence type="ECO:0000313" key="1">
    <source>
        <dbReference type="EMBL" id="CAG6486513.1"/>
    </source>
</evidence>
<proteinExistence type="predicted"/>
<accession>A0A8D8C565</accession>
<dbReference type="AlphaFoldDB" id="A0A8D8C565"/>
<organism evidence="1">
    <name type="scientific">Culex pipiens</name>
    <name type="common">House mosquito</name>
    <dbReference type="NCBI Taxonomy" id="7175"/>
    <lineage>
        <taxon>Eukaryota</taxon>
        <taxon>Metazoa</taxon>
        <taxon>Ecdysozoa</taxon>
        <taxon>Arthropoda</taxon>
        <taxon>Hexapoda</taxon>
        <taxon>Insecta</taxon>
        <taxon>Pterygota</taxon>
        <taxon>Neoptera</taxon>
        <taxon>Endopterygota</taxon>
        <taxon>Diptera</taxon>
        <taxon>Nematocera</taxon>
        <taxon>Culicoidea</taxon>
        <taxon>Culicidae</taxon>
        <taxon>Culicinae</taxon>
        <taxon>Culicini</taxon>
        <taxon>Culex</taxon>
        <taxon>Culex</taxon>
    </lineage>
</organism>
<reference evidence="1" key="1">
    <citation type="submission" date="2021-05" db="EMBL/GenBank/DDBJ databases">
        <authorList>
            <person name="Alioto T."/>
            <person name="Alioto T."/>
            <person name="Gomez Garrido J."/>
        </authorList>
    </citation>
    <scope>NUCLEOTIDE SEQUENCE</scope>
</reference>
<protein>
    <submittedName>
        <fullName evidence="1">(northern house mosquito) hypothetical protein</fullName>
    </submittedName>
</protein>
<dbReference type="EMBL" id="HBUE01104297">
    <property type="protein sequence ID" value="CAG6486513.1"/>
    <property type="molecule type" value="Transcribed_RNA"/>
</dbReference>
<name>A0A8D8C565_CULPI</name>
<sequence>MLEEVDRILEDSVAALDLHRRQVDRPQIVGRNRCVLVQQLDKSFLDLPQINHKLLIAQIPRLDDAIVVLQEVLCFDDKVVHQLPIGHVLRGLGTPSVHNRVL</sequence>